<reference evidence="3" key="2">
    <citation type="journal article" date="2021" name="PeerJ">
        <title>Extensive microbial diversity within the chicken gut microbiome revealed by metagenomics and culture.</title>
        <authorList>
            <person name="Gilroy R."/>
            <person name="Ravi A."/>
            <person name="Getino M."/>
            <person name="Pursley I."/>
            <person name="Horton D.L."/>
            <person name="Alikhan N.F."/>
            <person name="Baker D."/>
            <person name="Gharbi K."/>
            <person name="Hall N."/>
            <person name="Watson M."/>
            <person name="Adriaenssens E.M."/>
            <person name="Foster-Nyarko E."/>
            <person name="Jarju S."/>
            <person name="Secka A."/>
            <person name="Antonio M."/>
            <person name="Oren A."/>
            <person name="Chaudhuri R.R."/>
            <person name="La Ragione R."/>
            <person name="Hildebrand F."/>
            <person name="Pallen M.J."/>
        </authorList>
    </citation>
    <scope>NUCLEOTIDE SEQUENCE</scope>
    <source>
        <strain evidence="3">CHK191-8634</strain>
    </source>
</reference>
<name>A0A9D1IWJ2_9CLOT</name>
<comment type="caution">
    <text evidence="3">The sequence shown here is derived from an EMBL/GenBank/DDBJ whole genome shotgun (WGS) entry which is preliminary data.</text>
</comment>
<dbReference type="EMBL" id="DVMR01000056">
    <property type="protein sequence ID" value="HIU44071.1"/>
    <property type="molecule type" value="Genomic_DNA"/>
</dbReference>
<keyword evidence="2" id="KW-0812">Transmembrane</keyword>
<feature type="transmembrane region" description="Helical" evidence="2">
    <location>
        <begin position="66"/>
        <end position="89"/>
    </location>
</feature>
<evidence type="ECO:0000313" key="3">
    <source>
        <dbReference type="EMBL" id="HIU44071.1"/>
    </source>
</evidence>
<evidence type="ECO:0000256" key="2">
    <source>
        <dbReference type="SAM" id="Phobius"/>
    </source>
</evidence>
<sequence length="426" mass="46015">MQCSFEQPRALRMAVRLQDALCALLLYAALWGAVCSMASLSALGLVPLVPGGCLVLLLVAPRTKKWTVVLSGCAAALAVGLILLNTAAVQDGAKLLLNRLFAASEAQQAYQYEYFAVSAADPLACIRTSLLPLGLAAGLVCALSCRGRLRFLAAVLPAALCLLMAYLGVTPGAGWLILLTAAALVLLFDHSSADVVSFGGRTAAMLIALCIGAGAFFVIPDENPALSAWDERARDALALHTLAEADGTFEPEPETASSAPEQEREFYEEETTSADLGGDALHWSRPLAAALVIVLLALLLFVPAIWSDFLKKRRAKSRAGFDDPQSRTAICAMFLYALRWLRLGGLETPNRPYSTYASAVGQIYSPELQARYEAVLSLWHEAAYSSHDMSDAQRQQMHSFVDDVRQTVWTGLSRRKRLCMRLFSSL</sequence>
<evidence type="ECO:0000313" key="4">
    <source>
        <dbReference type="Proteomes" id="UP000824073"/>
    </source>
</evidence>
<feature type="transmembrane region" description="Helical" evidence="2">
    <location>
        <begin position="21"/>
        <end position="46"/>
    </location>
</feature>
<keyword evidence="2" id="KW-0472">Membrane</keyword>
<keyword evidence="2" id="KW-1133">Transmembrane helix</keyword>
<feature type="transmembrane region" description="Helical" evidence="2">
    <location>
        <begin position="149"/>
        <end position="167"/>
    </location>
</feature>
<evidence type="ECO:0000256" key="1">
    <source>
        <dbReference type="SAM" id="MobiDB-lite"/>
    </source>
</evidence>
<protein>
    <recommendedName>
        <fullName evidence="5">DUF4129 domain-containing protein</fullName>
    </recommendedName>
</protein>
<accession>A0A9D1IWJ2</accession>
<dbReference type="Proteomes" id="UP000824073">
    <property type="component" value="Unassembled WGS sequence"/>
</dbReference>
<organism evidence="3 4">
    <name type="scientific">Candidatus Ventrousia excrementavium</name>
    <dbReference type="NCBI Taxonomy" id="2840961"/>
    <lineage>
        <taxon>Bacteria</taxon>
        <taxon>Bacillati</taxon>
        <taxon>Bacillota</taxon>
        <taxon>Clostridia</taxon>
        <taxon>Eubacteriales</taxon>
        <taxon>Clostridiaceae</taxon>
        <taxon>Clostridiaceae incertae sedis</taxon>
        <taxon>Candidatus Ventrousia</taxon>
    </lineage>
</organism>
<gene>
    <name evidence="3" type="ORF">IAB67_07220</name>
</gene>
<feature type="transmembrane region" description="Helical" evidence="2">
    <location>
        <begin position="202"/>
        <end position="219"/>
    </location>
</feature>
<reference evidence="3" key="1">
    <citation type="submission" date="2020-10" db="EMBL/GenBank/DDBJ databases">
        <authorList>
            <person name="Gilroy R."/>
        </authorList>
    </citation>
    <scope>NUCLEOTIDE SEQUENCE</scope>
    <source>
        <strain evidence="3">CHK191-8634</strain>
    </source>
</reference>
<dbReference type="AlphaFoldDB" id="A0A9D1IWJ2"/>
<proteinExistence type="predicted"/>
<feature type="transmembrane region" description="Helical" evidence="2">
    <location>
        <begin position="287"/>
        <end position="306"/>
    </location>
</feature>
<feature type="transmembrane region" description="Helical" evidence="2">
    <location>
        <begin position="173"/>
        <end position="190"/>
    </location>
</feature>
<feature type="region of interest" description="Disordered" evidence="1">
    <location>
        <begin position="249"/>
        <end position="270"/>
    </location>
</feature>
<evidence type="ECO:0008006" key="5">
    <source>
        <dbReference type="Google" id="ProtNLM"/>
    </source>
</evidence>